<dbReference type="Proteomes" id="UP000663842">
    <property type="component" value="Unassembled WGS sequence"/>
</dbReference>
<comment type="caution">
    <text evidence="19">The sequence shown here is derived from an EMBL/GenBank/DDBJ whole genome shotgun (WGS) entry which is preliminary data.</text>
</comment>
<dbReference type="EC" id="2.7.12.2" evidence="6"/>
<comment type="similarity">
    <text evidence="5">Belongs to the protein kinase superfamily. STE Ser/Thr protein kinase family. MAP kinase kinase subfamily.</text>
</comment>
<dbReference type="EMBL" id="CAJNOV010014529">
    <property type="protein sequence ID" value="CAF1553192.1"/>
    <property type="molecule type" value="Genomic_DNA"/>
</dbReference>
<keyword evidence="8" id="KW-0723">Serine/threonine-protein kinase</keyword>
<dbReference type="Proteomes" id="UP000663856">
    <property type="component" value="Unassembled WGS sequence"/>
</dbReference>
<dbReference type="Proteomes" id="UP000676336">
    <property type="component" value="Unassembled WGS sequence"/>
</dbReference>
<dbReference type="Gene3D" id="1.10.510.10">
    <property type="entry name" value="Transferase(Phosphotransferase) domain 1"/>
    <property type="match status" value="1"/>
</dbReference>
<name>A0A819Z4B9_9BILA</name>
<evidence type="ECO:0000313" key="11">
    <source>
        <dbReference type="EMBL" id="CAF1649721.1"/>
    </source>
</evidence>
<evidence type="ECO:0000313" key="15">
    <source>
        <dbReference type="EMBL" id="CAF3813196.1"/>
    </source>
</evidence>
<protein>
    <recommendedName>
        <fullName evidence="6">mitogen-activated protein kinase kinase</fullName>
        <ecNumber evidence="6">2.7.12.2</ecNumber>
    </recommendedName>
</protein>
<evidence type="ECO:0000256" key="8">
    <source>
        <dbReference type="RuleBase" id="RU000304"/>
    </source>
</evidence>
<dbReference type="GO" id="GO:0005524">
    <property type="term" value="F:ATP binding"/>
    <property type="evidence" value="ECO:0007669"/>
    <property type="project" value="UniProtKB-UniRule"/>
</dbReference>
<feature type="domain" description="Protein kinase" evidence="9">
    <location>
        <begin position="65"/>
        <end position="332"/>
    </location>
</feature>
<keyword evidence="3" id="KW-0418">Kinase</keyword>
<evidence type="ECO:0000313" key="14">
    <source>
        <dbReference type="EMBL" id="CAF2229994.1"/>
    </source>
</evidence>
<dbReference type="Proteomes" id="UP000663855">
    <property type="component" value="Unassembled WGS sequence"/>
</dbReference>
<dbReference type="PROSITE" id="PS50011">
    <property type="entry name" value="PROTEIN_KINASE_DOM"/>
    <property type="match status" value="1"/>
</dbReference>
<dbReference type="Pfam" id="PF00069">
    <property type="entry name" value="Pkinase"/>
    <property type="match status" value="1"/>
</dbReference>
<evidence type="ECO:0000313" key="20">
    <source>
        <dbReference type="Proteomes" id="UP000663866"/>
    </source>
</evidence>
<evidence type="ECO:0000256" key="1">
    <source>
        <dbReference type="ARBA" id="ARBA00022679"/>
    </source>
</evidence>
<evidence type="ECO:0000256" key="6">
    <source>
        <dbReference type="ARBA" id="ARBA00038999"/>
    </source>
</evidence>
<dbReference type="GO" id="GO:0004708">
    <property type="term" value="F:MAP kinase kinase activity"/>
    <property type="evidence" value="ECO:0007669"/>
    <property type="project" value="UniProtKB-EC"/>
</dbReference>
<dbReference type="SUPFAM" id="SSF56112">
    <property type="entry name" value="Protein kinase-like (PK-like)"/>
    <property type="match status" value="1"/>
</dbReference>
<evidence type="ECO:0000256" key="2">
    <source>
        <dbReference type="ARBA" id="ARBA00022741"/>
    </source>
</evidence>
<dbReference type="SMART" id="SM00220">
    <property type="entry name" value="S_TKc"/>
    <property type="match status" value="1"/>
</dbReference>
<keyword evidence="2 7" id="KW-0547">Nucleotide-binding</keyword>
<dbReference type="InterPro" id="IPR017441">
    <property type="entry name" value="Protein_kinase_ATP_BS"/>
</dbReference>
<dbReference type="InterPro" id="IPR011009">
    <property type="entry name" value="Kinase-like_dom_sf"/>
</dbReference>
<keyword evidence="20" id="KW-1185">Reference proteome</keyword>
<dbReference type="PROSITE" id="PS00107">
    <property type="entry name" value="PROTEIN_KINASE_ATP"/>
    <property type="match status" value="1"/>
</dbReference>
<organism evidence="19 20">
    <name type="scientific">Rotaria magnacalcarata</name>
    <dbReference type="NCBI Taxonomy" id="392030"/>
    <lineage>
        <taxon>Eukaryota</taxon>
        <taxon>Metazoa</taxon>
        <taxon>Spiralia</taxon>
        <taxon>Gnathifera</taxon>
        <taxon>Rotifera</taxon>
        <taxon>Eurotatoria</taxon>
        <taxon>Bdelloidea</taxon>
        <taxon>Philodinida</taxon>
        <taxon>Philodinidae</taxon>
        <taxon>Rotaria</taxon>
    </lineage>
</organism>
<dbReference type="EMBL" id="CAJOBJ010001000">
    <property type="protein sequence ID" value="CAF3856165.1"/>
    <property type="molecule type" value="Genomic_DNA"/>
</dbReference>
<evidence type="ECO:0000259" key="9">
    <source>
        <dbReference type="PROSITE" id="PS50011"/>
    </source>
</evidence>
<dbReference type="Proteomes" id="UP000663887">
    <property type="component" value="Unassembled WGS sequence"/>
</dbReference>
<dbReference type="PANTHER" id="PTHR48013">
    <property type="entry name" value="DUAL SPECIFICITY MITOGEN-ACTIVATED PROTEIN KINASE KINASE 5-RELATED"/>
    <property type="match status" value="1"/>
</dbReference>
<dbReference type="GO" id="GO:0004674">
    <property type="term" value="F:protein serine/threonine kinase activity"/>
    <property type="evidence" value="ECO:0007669"/>
    <property type="project" value="UniProtKB-KW"/>
</dbReference>
<dbReference type="Proteomes" id="UP000681720">
    <property type="component" value="Unassembled WGS sequence"/>
</dbReference>
<evidence type="ECO:0000313" key="18">
    <source>
        <dbReference type="EMBL" id="CAF4022079.1"/>
    </source>
</evidence>
<dbReference type="EMBL" id="CAJNRF010000013">
    <property type="protein sequence ID" value="CAF1928991.1"/>
    <property type="molecule type" value="Genomic_DNA"/>
</dbReference>
<evidence type="ECO:0000256" key="7">
    <source>
        <dbReference type="PROSITE-ProRule" id="PRU10141"/>
    </source>
</evidence>
<dbReference type="PANTHER" id="PTHR48013:SF15">
    <property type="entry name" value="DUAL SPECIFICITY MITOGEN-ACTIVATED PROTEIN KINASE KINASE 4"/>
    <property type="match status" value="1"/>
</dbReference>
<dbReference type="Proteomes" id="UP000663834">
    <property type="component" value="Unassembled WGS sequence"/>
</dbReference>
<dbReference type="EMBL" id="CAJOBI010004659">
    <property type="protein sequence ID" value="CAF4008870.1"/>
    <property type="molecule type" value="Genomic_DNA"/>
</dbReference>
<dbReference type="EMBL" id="CAJOBF010002265">
    <property type="protein sequence ID" value="CAF4022079.1"/>
    <property type="molecule type" value="Genomic_DNA"/>
</dbReference>
<dbReference type="PROSITE" id="PS00108">
    <property type="entry name" value="PROTEIN_KINASE_ST"/>
    <property type="match status" value="1"/>
</dbReference>
<proteinExistence type="inferred from homology"/>
<dbReference type="OrthoDB" id="10252354at2759"/>
<sequence>MATPRTAGSARKALAKKNALGNFTITCPHLTDEKKISATYTLEVPSGMTTLTYHEQTIEVTTKQFDTLRVLGRGCYGTVLAVTIEGHPDVEMAVKKIALETQEERRASTYTDLTTIQNVGSHNYPYIISYYGAIIDKESSELLICVELMNASMERFYQTMHTHNVSSTDFDQILCRLTHNITSALHFLKTRRILHRDVKPQNMLVNKQAVFKLCDFGISRQMRVSQSIADGAVQGTEAYIPPELIGDVGQTYGIRADMWALGLSLFEIVNGKQPFAGMTAFQTMMAIRTWTPTMPSNPKISNDMKCLITYLLKRNVDERPKTYLEILEIPSIQNVSEHPSDEEIKFVTYILDNLPPLTEF</sequence>
<evidence type="ECO:0000313" key="19">
    <source>
        <dbReference type="EMBL" id="CAF4171065.1"/>
    </source>
</evidence>
<evidence type="ECO:0000313" key="10">
    <source>
        <dbReference type="EMBL" id="CAF1553192.1"/>
    </source>
</evidence>
<evidence type="ECO:0000313" key="16">
    <source>
        <dbReference type="EMBL" id="CAF3856165.1"/>
    </source>
</evidence>
<dbReference type="EMBL" id="CAJNOW010016359">
    <property type="protein sequence ID" value="CAF1649721.1"/>
    <property type="molecule type" value="Genomic_DNA"/>
</dbReference>
<feature type="binding site" evidence="7">
    <location>
        <position position="96"/>
    </location>
    <ligand>
        <name>ATP</name>
        <dbReference type="ChEBI" id="CHEBI:30616"/>
    </ligand>
</feature>
<dbReference type="AlphaFoldDB" id="A0A819Z4B9"/>
<evidence type="ECO:0000256" key="3">
    <source>
        <dbReference type="ARBA" id="ARBA00022777"/>
    </source>
</evidence>
<evidence type="ECO:0000256" key="5">
    <source>
        <dbReference type="ARBA" id="ARBA00038035"/>
    </source>
</evidence>
<evidence type="ECO:0000256" key="4">
    <source>
        <dbReference type="ARBA" id="ARBA00022840"/>
    </source>
</evidence>
<gene>
    <name evidence="15" type="ORF">BYL167_LOCUS3658</name>
    <name evidence="10" type="ORF">CJN711_LOCUS30566</name>
    <name evidence="16" type="ORF">GIL414_LOCUS4237</name>
    <name evidence="11" type="ORF">KQP761_LOCUS29741</name>
    <name evidence="14" type="ORF">MBJ925_LOCUS36836</name>
    <name evidence="19" type="ORF">OVN521_LOCUS24708</name>
    <name evidence="17" type="ORF">SMN809_LOCUS12361</name>
    <name evidence="18" type="ORF">UXM345_LOCUS17432</name>
    <name evidence="12" type="ORF">WKI299_LOCUS268</name>
    <name evidence="13" type="ORF">XDN619_LOCUS4605</name>
</gene>
<dbReference type="EMBL" id="CAJNRG010001051">
    <property type="protein sequence ID" value="CAF2026597.1"/>
    <property type="molecule type" value="Genomic_DNA"/>
</dbReference>
<dbReference type="Proteomes" id="UP000663866">
    <property type="component" value="Unassembled WGS sequence"/>
</dbReference>
<evidence type="ECO:0000313" key="13">
    <source>
        <dbReference type="EMBL" id="CAF2026597.1"/>
    </source>
</evidence>
<evidence type="ECO:0000313" key="17">
    <source>
        <dbReference type="EMBL" id="CAF4008870.1"/>
    </source>
</evidence>
<dbReference type="InterPro" id="IPR000719">
    <property type="entry name" value="Prot_kinase_dom"/>
</dbReference>
<keyword evidence="4 7" id="KW-0067">ATP-binding</keyword>
<evidence type="ECO:0000313" key="12">
    <source>
        <dbReference type="EMBL" id="CAF1928991.1"/>
    </source>
</evidence>
<reference evidence="19" key="1">
    <citation type="submission" date="2021-02" db="EMBL/GenBank/DDBJ databases">
        <authorList>
            <person name="Nowell W R."/>
        </authorList>
    </citation>
    <scope>NUCLEOTIDE SEQUENCE</scope>
</reference>
<dbReference type="Proteomes" id="UP000663824">
    <property type="component" value="Unassembled WGS sequence"/>
</dbReference>
<dbReference type="Gene3D" id="3.30.200.20">
    <property type="entry name" value="Phosphorylase Kinase, domain 1"/>
    <property type="match status" value="1"/>
</dbReference>
<dbReference type="InterPro" id="IPR008271">
    <property type="entry name" value="Ser/Thr_kinase_AS"/>
</dbReference>
<dbReference type="EMBL" id="CAJOBG010005952">
    <property type="protein sequence ID" value="CAF4171065.1"/>
    <property type="molecule type" value="Genomic_DNA"/>
</dbReference>
<accession>A0A819Z4B9</accession>
<dbReference type="EMBL" id="CAJOBH010000722">
    <property type="protein sequence ID" value="CAF3813196.1"/>
    <property type="molecule type" value="Genomic_DNA"/>
</dbReference>
<keyword evidence="1" id="KW-0808">Transferase</keyword>
<dbReference type="Proteomes" id="UP000681967">
    <property type="component" value="Unassembled WGS sequence"/>
</dbReference>
<dbReference type="EMBL" id="CAJNRE010020375">
    <property type="protein sequence ID" value="CAF2229994.1"/>
    <property type="molecule type" value="Genomic_DNA"/>
</dbReference>